<evidence type="ECO:0000256" key="1">
    <source>
        <dbReference type="ARBA" id="ARBA00023015"/>
    </source>
</evidence>
<dbReference type="InterPro" id="IPR018060">
    <property type="entry name" value="HTH_AraC"/>
</dbReference>
<dbReference type="InterPro" id="IPR003313">
    <property type="entry name" value="AraC-bd"/>
</dbReference>
<organism evidence="5 6">
    <name type="scientific">Lactiplantibacillus fabifermentans DSM 21115</name>
    <dbReference type="NCBI Taxonomy" id="1413187"/>
    <lineage>
        <taxon>Bacteria</taxon>
        <taxon>Bacillati</taxon>
        <taxon>Bacillota</taxon>
        <taxon>Bacilli</taxon>
        <taxon>Lactobacillales</taxon>
        <taxon>Lactobacillaceae</taxon>
        <taxon>Lactiplantibacillus</taxon>
    </lineage>
</organism>
<dbReference type="InterPro" id="IPR009057">
    <property type="entry name" value="Homeodomain-like_sf"/>
</dbReference>
<evidence type="ECO:0000256" key="2">
    <source>
        <dbReference type="ARBA" id="ARBA00023125"/>
    </source>
</evidence>
<keyword evidence="1" id="KW-0805">Transcription regulation</keyword>
<proteinExistence type="predicted"/>
<dbReference type="Gene3D" id="1.10.10.60">
    <property type="entry name" value="Homeodomain-like"/>
    <property type="match status" value="2"/>
</dbReference>
<comment type="caution">
    <text evidence="5">The sequence shown here is derived from an EMBL/GenBank/DDBJ whole genome shotgun (WGS) entry which is preliminary data.</text>
</comment>
<dbReference type="EMBL" id="AYGX02000134">
    <property type="protein sequence ID" value="KRO26423.1"/>
    <property type="molecule type" value="Genomic_DNA"/>
</dbReference>
<gene>
    <name evidence="5" type="ORF">DY78_GL000961</name>
</gene>
<dbReference type="AlphaFoldDB" id="A0A0R2NL05"/>
<reference evidence="5 6" key="1">
    <citation type="journal article" date="2015" name="Genome Announc.">
        <title>Expanding the biotechnology potential of lactobacilli through comparative genomics of 213 strains and associated genera.</title>
        <authorList>
            <person name="Sun Z."/>
            <person name="Harris H.M."/>
            <person name="McCann A."/>
            <person name="Guo C."/>
            <person name="Argimon S."/>
            <person name="Zhang W."/>
            <person name="Yang X."/>
            <person name="Jeffery I.B."/>
            <person name="Cooney J.C."/>
            <person name="Kagawa T.F."/>
            <person name="Liu W."/>
            <person name="Song Y."/>
            <person name="Salvetti E."/>
            <person name="Wrobel A."/>
            <person name="Rasinkangas P."/>
            <person name="Parkhill J."/>
            <person name="Rea M.C."/>
            <person name="O'Sullivan O."/>
            <person name="Ritari J."/>
            <person name="Douillard F.P."/>
            <person name="Paul Ross R."/>
            <person name="Yang R."/>
            <person name="Briner A.E."/>
            <person name="Felis G.E."/>
            <person name="de Vos W.M."/>
            <person name="Barrangou R."/>
            <person name="Klaenhammer T.R."/>
            <person name="Caufield P.W."/>
            <person name="Cui Y."/>
            <person name="Zhang H."/>
            <person name="O'Toole P.W."/>
        </authorList>
    </citation>
    <scope>NUCLEOTIDE SEQUENCE [LARGE SCALE GENOMIC DNA]</scope>
    <source>
        <strain evidence="5 6">DSM 21115</strain>
    </source>
</reference>
<dbReference type="InterPro" id="IPR037923">
    <property type="entry name" value="HTH-like"/>
</dbReference>
<sequence length="288" mass="33767">MNVIIINKSAPSLLEFGVIIMRYSFRVNDRSLPFYVDSIGYDWHQEDINRPHGYPYVHWLQSLSGAGEITVGDQTFLLEEGQGILIHQGIPHAYHSISGDWQTEFFTFGGALISETTAMLGFHDYLLVKEQDQQIFDFIKNHHLEIEDPNPLQVYRSSELVYQFLLLLKRHLITNPRNQPIYQNVIEPIIQMIHDKYGEDLDNSDFAEFSNYSEQYILEVFRKFAGTSPHQYLLQYRIQKAKELLLNNSKYSVEEVGKMVGFNTNSHFISVFKRFEHITPGKFRHFYF</sequence>
<keyword evidence="6" id="KW-1185">Reference proteome</keyword>
<evidence type="ECO:0000256" key="3">
    <source>
        <dbReference type="ARBA" id="ARBA00023163"/>
    </source>
</evidence>
<keyword evidence="2" id="KW-0238">DNA-binding</keyword>
<evidence type="ECO:0000313" key="5">
    <source>
        <dbReference type="EMBL" id="KRO26423.1"/>
    </source>
</evidence>
<dbReference type="PANTHER" id="PTHR43280:SF28">
    <property type="entry name" value="HTH-TYPE TRANSCRIPTIONAL ACTIVATOR RHAS"/>
    <property type="match status" value="1"/>
</dbReference>
<feature type="domain" description="HTH araC/xylS-type" evidence="4">
    <location>
        <begin position="187"/>
        <end position="286"/>
    </location>
</feature>
<evidence type="ECO:0000259" key="4">
    <source>
        <dbReference type="PROSITE" id="PS01124"/>
    </source>
</evidence>
<dbReference type="Proteomes" id="UP000050920">
    <property type="component" value="Unassembled WGS sequence"/>
</dbReference>
<dbReference type="PANTHER" id="PTHR43280">
    <property type="entry name" value="ARAC-FAMILY TRANSCRIPTIONAL REGULATOR"/>
    <property type="match status" value="1"/>
</dbReference>
<dbReference type="GO" id="GO:0043565">
    <property type="term" value="F:sequence-specific DNA binding"/>
    <property type="evidence" value="ECO:0007669"/>
    <property type="project" value="InterPro"/>
</dbReference>
<dbReference type="SUPFAM" id="SSF51215">
    <property type="entry name" value="Regulatory protein AraC"/>
    <property type="match status" value="1"/>
</dbReference>
<accession>A0A0R2NL05</accession>
<dbReference type="GO" id="GO:0003700">
    <property type="term" value="F:DNA-binding transcription factor activity"/>
    <property type="evidence" value="ECO:0007669"/>
    <property type="project" value="InterPro"/>
</dbReference>
<keyword evidence="3" id="KW-0804">Transcription</keyword>
<dbReference type="PROSITE" id="PS01124">
    <property type="entry name" value="HTH_ARAC_FAMILY_2"/>
    <property type="match status" value="1"/>
</dbReference>
<name>A0A0R2NL05_9LACO</name>
<dbReference type="InterPro" id="IPR014710">
    <property type="entry name" value="RmlC-like_jellyroll"/>
</dbReference>
<protein>
    <submittedName>
        <fullName evidence="5">Two-component sensor response regulator</fullName>
    </submittedName>
</protein>
<dbReference type="SUPFAM" id="SSF46689">
    <property type="entry name" value="Homeodomain-like"/>
    <property type="match status" value="2"/>
</dbReference>
<dbReference type="Pfam" id="PF12833">
    <property type="entry name" value="HTH_18"/>
    <property type="match status" value="1"/>
</dbReference>
<dbReference type="SMART" id="SM00342">
    <property type="entry name" value="HTH_ARAC"/>
    <property type="match status" value="1"/>
</dbReference>
<dbReference type="Pfam" id="PF02311">
    <property type="entry name" value="AraC_binding"/>
    <property type="match status" value="1"/>
</dbReference>
<evidence type="ECO:0000313" key="6">
    <source>
        <dbReference type="Proteomes" id="UP000050920"/>
    </source>
</evidence>
<dbReference type="Gene3D" id="2.60.120.10">
    <property type="entry name" value="Jelly Rolls"/>
    <property type="match status" value="1"/>
</dbReference>